<dbReference type="PROSITE" id="PS51253">
    <property type="entry name" value="HTH_CENPB"/>
    <property type="match status" value="1"/>
</dbReference>
<evidence type="ECO:0000256" key="3">
    <source>
        <dbReference type="ARBA" id="ARBA00023242"/>
    </source>
</evidence>
<feature type="region of interest" description="Disordered" evidence="4">
    <location>
        <begin position="466"/>
        <end position="488"/>
    </location>
</feature>
<dbReference type="InterPro" id="IPR004875">
    <property type="entry name" value="DDE_SF_endonuclease_dom"/>
</dbReference>
<organism evidence="6 7">
    <name type="scientific">Rasamsonia emersonii (strain ATCC 16479 / CBS 393.64 / IMI 116815)</name>
    <dbReference type="NCBI Taxonomy" id="1408163"/>
    <lineage>
        <taxon>Eukaryota</taxon>
        <taxon>Fungi</taxon>
        <taxon>Dikarya</taxon>
        <taxon>Ascomycota</taxon>
        <taxon>Pezizomycotina</taxon>
        <taxon>Eurotiomycetes</taxon>
        <taxon>Eurotiomycetidae</taxon>
        <taxon>Eurotiales</taxon>
        <taxon>Trichocomaceae</taxon>
        <taxon>Rasamsonia</taxon>
    </lineage>
</organism>
<gene>
    <name evidence="6" type="ORF">T310_4084</name>
</gene>
<dbReference type="EMBL" id="LASV01000164">
    <property type="protein sequence ID" value="KKA21920.1"/>
    <property type="molecule type" value="Genomic_DNA"/>
</dbReference>
<keyword evidence="2" id="KW-0238">DNA-binding</keyword>
<keyword evidence="7" id="KW-1185">Reference proteome</keyword>
<dbReference type="InterPro" id="IPR007889">
    <property type="entry name" value="HTH_Psq"/>
</dbReference>
<dbReference type="SUPFAM" id="SSF46689">
    <property type="entry name" value="Homeodomain-like"/>
    <property type="match status" value="1"/>
</dbReference>
<dbReference type="GO" id="GO:0003677">
    <property type="term" value="F:DNA binding"/>
    <property type="evidence" value="ECO:0007669"/>
    <property type="project" value="UniProtKB-KW"/>
</dbReference>
<protein>
    <submittedName>
        <fullName evidence="6">Transposase</fullName>
    </submittedName>
</protein>
<dbReference type="Gene3D" id="3.30.420.10">
    <property type="entry name" value="Ribonuclease H-like superfamily/Ribonuclease H"/>
    <property type="match status" value="1"/>
</dbReference>
<dbReference type="InterPro" id="IPR050863">
    <property type="entry name" value="CenT-Element_Derived"/>
</dbReference>
<dbReference type="Gene3D" id="1.10.10.60">
    <property type="entry name" value="Homeodomain-like"/>
    <property type="match status" value="1"/>
</dbReference>
<dbReference type="RefSeq" id="XP_013328532.1">
    <property type="nucleotide sequence ID" value="XM_013473078.1"/>
</dbReference>
<dbReference type="PANTHER" id="PTHR19303">
    <property type="entry name" value="TRANSPOSON"/>
    <property type="match status" value="1"/>
</dbReference>
<dbReference type="Pfam" id="PF05225">
    <property type="entry name" value="HTH_psq"/>
    <property type="match status" value="1"/>
</dbReference>
<dbReference type="InterPro" id="IPR006600">
    <property type="entry name" value="HTH_CenpB_DNA-bd_dom"/>
</dbReference>
<dbReference type="InterPro" id="IPR036397">
    <property type="entry name" value="RNaseH_sf"/>
</dbReference>
<keyword evidence="3" id="KW-0539">Nucleus</keyword>
<feature type="domain" description="HTH CENPB-type" evidence="5">
    <location>
        <begin position="60"/>
        <end position="132"/>
    </location>
</feature>
<evidence type="ECO:0000313" key="6">
    <source>
        <dbReference type="EMBL" id="KKA21920.1"/>
    </source>
</evidence>
<reference evidence="6 7" key="1">
    <citation type="submission" date="2015-04" db="EMBL/GenBank/DDBJ databases">
        <authorList>
            <person name="Heijne W.H."/>
            <person name="Fedorova N.D."/>
            <person name="Nierman W.C."/>
            <person name="Vollebregt A.W."/>
            <person name="Zhao Z."/>
            <person name="Wu L."/>
            <person name="Kumar M."/>
            <person name="Stam H."/>
            <person name="van den Berg M.A."/>
            <person name="Pel H.J."/>
        </authorList>
    </citation>
    <scope>NUCLEOTIDE SEQUENCE [LARGE SCALE GENOMIC DNA]</scope>
    <source>
        <strain evidence="6 7">CBS 393.64</strain>
    </source>
</reference>
<feature type="compositionally biased region" description="Low complexity" evidence="4">
    <location>
        <begin position="390"/>
        <end position="401"/>
    </location>
</feature>
<dbReference type="AlphaFoldDB" id="A0A0F4YUZ2"/>
<dbReference type="GO" id="GO:0005634">
    <property type="term" value="C:nucleus"/>
    <property type="evidence" value="ECO:0007669"/>
    <property type="project" value="UniProtKB-SubCell"/>
</dbReference>
<comment type="caution">
    <text evidence="6">The sequence shown here is derived from an EMBL/GenBank/DDBJ whole genome shotgun (WGS) entry which is preliminary data.</text>
</comment>
<sequence>MPPKSRLSSRDLVEQEGRIQLAISALKNNEIPSVRRAAEVFNVPKSTLHDRLTGHHFRIEQRANGHRLSQTQEDALIQWILSRDSRGVPPRPSHVQEMANIILRTDNPTGYTPIGKNWVSALIKRRDEIRSQLHENIITSERNKVRLQYGILDEDIFNFDETGFAMGVIATTKVVSRSNMPGKPHLIQPGNREWVTTIECINSSGWSLPSCIIFKGKVHIEGWFDEGLLPSDWRIEISQNGWTTDEIGLRWLQKVFIPSTSSRTVGRYRLLVLDGHGSHLTPAFDKACSDNNIIAICMPPHSSHLLQPLDVGCFGPLKRAYGGLVESKMRLGFNHIDKLDFLKAYPIARQEVFKAQNIQNGFAAAGIYPFDPQRVLDKLNIKLSTPTPPGSRSGHSTSSSTLATPHTIRQVHKQASSVKKLLKKGSQSPSTPSKRALQQIIKGCEIALYNAAILAQENHDLRMANEKEKQKRGRSRRQMSPNQGLSVQEARDLIHQRNEQGDEIQEIAMGSASLPSNAPRRAPPTCSNCHIQGHIRTGCPTRLNI</sequence>
<comment type="subcellular location">
    <subcellularLocation>
        <location evidence="1">Nucleus</location>
    </subcellularLocation>
</comment>
<evidence type="ECO:0000256" key="1">
    <source>
        <dbReference type="ARBA" id="ARBA00004123"/>
    </source>
</evidence>
<evidence type="ECO:0000256" key="4">
    <source>
        <dbReference type="SAM" id="MobiDB-lite"/>
    </source>
</evidence>
<dbReference type="OrthoDB" id="4207519at2759"/>
<evidence type="ECO:0000256" key="2">
    <source>
        <dbReference type="ARBA" id="ARBA00023125"/>
    </source>
</evidence>
<dbReference type="Proteomes" id="UP000053958">
    <property type="component" value="Unassembled WGS sequence"/>
</dbReference>
<feature type="region of interest" description="Disordered" evidence="4">
    <location>
        <begin position="382"/>
        <end position="434"/>
    </location>
</feature>
<dbReference type="InterPro" id="IPR009057">
    <property type="entry name" value="Homeodomain-like_sf"/>
</dbReference>
<name>A0A0F4YUZ2_RASE3</name>
<dbReference type="GeneID" id="25316433"/>
<dbReference type="Pfam" id="PF03221">
    <property type="entry name" value="HTH_Tnp_Tc5"/>
    <property type="match status" value="1"/>
</dbReference>
<evidence type="ECO:0000313" key="7">
    <source>
        <dbReference type="Proteomes" id="UP000053958"/>
    </source>
</evidence>
<dbReference type="PANTHER" id="PTHR19303:SF62">
    <property type="entry name" value="HTH CENPB-TYPE DOMAIN-CONTAINING PROTEIN-RELATED"/>
    <property type="match status" value="1"/>
</dbReference>
<accession>A0A0F4YUZ2</accession>
<dbReference type="SMART" id="SM00674">
    <property type="entry name" value="CENPB"/>
    <property type="match status" value="1"/>
</dbReference>
<proteinExistence type="predicted"/>
<dbReference type="Pfam" id="PF03184">
    <property type="entry name" value="DDE_1"/>
    <property type="match status" value="1"/>
</dbReference>
<evidence type="ECO:0000259" key="5">
    <source>
        <dbReference type="PROSITE" id="PS51253"/>
    </source>
</evidence>